<evidence type="ECO:0000259" key="1">
    <source>
        <dbReference type="Pfam" id="PF00903"/>
    </source>
</evidence>
<evidence type="ECO:0000313" key="2">
    <source>
        <dbReference type="EMBL" id="OQW85886.1"/>
    </source>
</evidence>
<name>A0A1W9KNZ4_9BURK</name>
<protein>
    <recommendedName>
        <fullName evidence="1">Glyoxalase/fosfomycin resistance/dioxygenase domain-containing protein</fullName>
    </recommendedName>
</protein>
<dbReference type="CDD" id="cd06587">
    <property type="entry name" value="VOC"/>
    <property type="match status" value="1"/>
</dbReference>
<dbReference type="Gene3D" id="3.10.180.10">
    <property type="entry name" value="2,3-Dihydroxybiphenyl 1,2-Dioxygenase, domain 1"/>
    <property type="match status" value="1"/>
</dbReference>
<comment type="caution">
    <text evidence="2">The sequence shown here is derived from an EMBL/GenBank/DDBJ whole genome shotgun (WGS) entry which is preliminary data.</text>
</comment>
<dbReference type="AlphaFoldDB" id="A0A1W9KNZ4"/>
<proteinExistence type="predicted"/>
<dbReference type="EMBL" id="MTEI01000030">
    <property type="protein sequence ID" value="OQW85886.1"/>
    <property type="molecule type" value="Genomic_DNA"/>
</dbReference>
<dbReference type="InterPro" id="IPR004360">
    <property type="entry name" value="Glyas_Fos-R_dOase_dom"/>
</dbReference>
<dbReference type="Proteomes" id="UP000192505">
    <property type="component" value="Unassembled WGS sequence"/>
</dbReference>
<accession>A0A1W9KNZ4</accession>
<dbReference type="InterPro" id="IPR029068">
    <property type="entry name" value="Glyas_Bleomycin-R_OHBP_Dase"/>
</dbReference>
<organism evidence="2 3">
    <name type="scientific">Rhodoferax ferrireducens</name>
    <dbReference type="NCBI Taxonomy" id="192843"/>
    <lineage>
        <taxon>Bacteria</taxon>
        <taxon>Pseudomonadati</taxon>
        <taxon>Pseudomonadota</taxon>
        <taxon>Betaproteobacteria</taxon>
        <taxon>Burkholderiales</taxon>
        <taxon>Comamonadaceae</taxon>
        <taxon>Rhodoferax</taxon>
    </lineage>
</organism>
<dbReference type="SUPFAM" id="SSF54593">
    <property type="entry name" value="Glyoxalase/Bleomycin resistance protein/Dihydroxybiphenyl dioxygenase"/>
    <property type="match status" value="1"/>
</dbReference>
<gene>
    <name evidence="2" type="ORF">BWK72_19855</name>
</gene>
<reference evidence="2 3" key="1">
    <citation type="submission" date="2017-01" db="EMBL/GenBank/DDBJ databases">
        <title>Novel large sulfur bacteria in the metagenomes of groundwater-fed chemosynthetic microbial mats in the Lake Huron basin.</title>
        <authorList>
            <person name="Sharrar A.M."/>
            <person name="Flood B.E."/>
            <person name="Bailey J.V."/>
            <person name="Jones D.S."/>
            <person name="Biddanda B."/>
            <person name="Ruberg S.A."/>
            <person name="Marcus D.N."/>
            <person name="Dick G.J."/>
        </authorList>
    </citation>
    <scope>NUCLEOTIDE SEQUENCE [LARGE SCALE GENOMIC DNA]</scope>
    <source>
        <strain evidence="2">A7</strain>
    </source>
</reference>
<feature type="domain" description="Glyoxalase/fosfomycin resistance/dioxygenase" evidence="1">
    <location>
        <begin position="3"/>
        <end position="59"/>
    </location>
</feature>
<evidence type="ECO:0000313" key="3">
    <source>
        <dbReference type="Proteomes" id="UP000192505"/>
    </source>
</evidence>
<dbReference type="Pfam" id="PF00903">
    <property type="entry name" value="Glyoxalase"/>
    <property type="match status" value="1"/>
</dbReference>
<sequence length="99" mass="11018">MHLNLLVLRCRDIEATRTFYTQLGLTFTRELHGSGPVHYSTYLGGLLLELYPTNGEPDKVRLGFSVPPALLAQFNTHTQDPSQGCRDPDGRFVALSADE</sequence>